<organism evidence="1 2">
    <name type="scientific">Spiroplasma chinense</name>
    <dbReference type="NCBI Taxonomy" id="216932"/>
    <lineage>
        <taxon>Bacteria</taxon>
        <taxon>Bacillati</taxon>
        <taxon>Mycoplasmatota</taxon>
        <taxon>Mollicutes</taxon>
        <taxon>Entomoplasmatales</taxon>
        <taxon>Spiroplasmataceae</taxon>
        <taxon>Spiroplasma</taxon>
    </lineage>
</organism>
<accession>A0A5B9Y5D7</accession>
<protein>
    <submittedName>
        <fullName evidence="1">Uncharacterized protein</fullName>
    </submittedName>
</protein>
<evidence type="ECO:0000313" key="2">
    <source>
        <dbReference type="Proteomes" id="UP000323144"/>
    </source>
</evidence>
<dbReference type="EMBL" id="CP043026">
    <property type="protein sequence ID" value="QEH62035.1"/>
    <property type="molecule type" value="Genomic_DNA"/>
</dbReference>
<proteinExistence type="predicted"/>
<keyword evidence="2" id="KW-1185">Reference proteome</keyword>
<gene>
    <name evidence="1" type="ORF">SCHIN_v1c08400</name>
</gene>
<evidence type="ECO:0000313" key="1">
    <source>
        <dbReference type="EMBL" id="QEH62035.1"/>
    </source>
</evidence>
<reference evidence="1 2" key="1">
    <citation type="submission" date="2019-08" db="EMBL/GenBank/DDBJ databases">
        <title>Complete genome sequence of Spiroplasma chinense CCH (DSM 19755).</title>
        <authorList>
            <person name="Shen H.-Y."/>
            <person name="Lin Y.-C."/>
            <person name="Chou L."/>
            <person name="Kuo C.-H."/>
        </authorList>
    </citation>
    <scope>NUCLEOTIDE SEQUENCE [LARGE SCALE GENOMIC DNA]</scope>
    <source>
        <strain evidence="1 2">CCH</strain>
    </source>
</reference>
<dbReference type="KEGG" id="schi:SCHIN_v1c08400"/>
<dbReference type="AlphaFoldDB" id="A0A5B9Y5D7"/>
<name>A0A5B9Y5D7_9MOLU</name>
<dbReference type="RefSeq" id="WP_166508406.1">
    <property type="nucleotide sequence ID" value="NZ_CP043026.1"/>
</dbReference>
<sequence>MKSNWISKNLLHRITETGVDKANGEWNKPASSVYHIIRKALDDYYIPDIDKIYNYEWWVEQYGENALKEYCYDLEFQVRTIYDQPNNPDILGLNMYGWELIEIIKERR</sequence>
<dbReference type="Proteomes" id="UP000323144">
    <property type="component" value="Chromosome"/>
</dbReference>